<feature type="transmembrane region" description="Helical" evidence="10">
    <location>
        <begin position="201"/>
        <end position="223"/>
    </location>
</feature>
<keyword evidence="7 10" id="KW-0472">Membrane</keyword>
<feature type="transmembrane region" description="Helical" evidence="10">
    <location>
        <begin position="361"/>
        <end position="380"/>
    </location>
</feature>
<dbReference type="PRINTS" id="PR00171">
    <property type="entry name" value="SUGRTRNSPORT"/>
</dbReference>
<dbReference type="InterPro" id="IPR020846">
    <property type="entry name" value="MFS_dom"/>
</dbReference>
<feature type="transmembrane region" description="Helical" evidence="10">
    <location>
        <begin position="120"/>
        <end position="139"/>
    </location>
</feature>
<dbReference type="GO" id="GO:0005351">
    <property type="term" value="F:carbohydrate:proton symporter activity"/>
    <property type="evidence" value="ECO:0007669"/>
    <property type="project" value="TreeGrafter"/>
</dbReference>
<evidence type="ECO:0000256" key="6">
    <source>
        <dbReference type="ARBA" id="ARBA00022989"/>
    </source>
</evidence>
<protein>
    <recommendedName>
        <fullName evidence="8">Quinate transporter</fullName>
    </recommendedName>
</protein>
<feature type="transmembrane region" description="Helical" evidence="10">
    <location>
        <begin position="433"/>
        <end position="454"/>
    </location>
</feature>
<evidence type="ECO:0000313" key="13">
    <source>
        <dbReference type="Proteomes" id="UP000076874"/>
    </source>
</evidence>
<dbReference type="PROSITE" id="PS50850">
    <property type="entry name" value="MFS"/>
    <property type="match status" value="1"/>
</dbReference>
<evidence type="ECO:0000313" key="12">
    <source>
        <dbReference type="EMBL" id="OAA60352.1"/>
    </source>
</evidence>
<feature type="transmembrane region" description="Helical" evidence="10">
    <location>
        <begin position="460"/>
        <end position="483"/>
    </location>
</feature>
<dbReference type="InterPro" id="IPR036259">
    <property type="entry name" value="MFS_trans_sf"/>
</dbReference>
<comment type="caution">
    <text evidence="12">The sequence shown here is derived from an EMBL/GenBank/DDBJ whole genome shotgun (WGS) entry which is preliminary data.</text>
</comment>
<dbReference type="InterPro" id="IPR003663">
    <property type="entry name" value="Sugar/inositol_transpt"/>
</dbReference>
<feature type="transmembrane region" description="Helical" evidence="10">
    <location>
        <begin position="294"/>
        <end position="312"/>
    </location>
</feature>
<name>A0A167T9B3_9HYPO</name>
<evidence type="ECO:0000256" key="4">
    <source>
        <dbReference type="ARBA" id="ARBA00022692"/>
    </source>
</evidence>
<dbReference type="InterPro" id="IPR005829">
    <property type="entry name" value="Sugar_transporter_CS"/>
</dbReference>
<evidence type="ECO:0000256" key="9">
    <source>
        <dbReference type="RuleBase" id="RU003346"/>
    </source>
</evidence>
<evidence type="ECO:0000256" key="8">
    <source>
        <dbReference type="ARBA" id="ARBA00043213"/>
    </source>
</evidence>
<dbReference type="PANTHER" id="PTHR48022:SF34">
    <property type="entry name" value="MAJOR FACILITATOR SUPERFAMILY (MFS) PROFILE DOMAIN-CONTAINING PROTEIN-RELATED"/>
    <property type="match status" value="1"/>
</dbReference>
<evidence type="ECO:0000256" key="5">
    <source>
        <dbReference type="ARBA" id="ARBA00022911"/>
    </source>
</evidence>
<feature type="domain" description="Major facilitator superfamily (MFS) profile" evidence="11">
    <location>
        <begin position="24"/>
        <end position="487"/>
    </location>
</feature>
<evidence type="ECO:0000256" key="3">
    <source>
        <dbReference type="ARBA" id="ARBA00022448"/>
    </source>
</evidence>
<dbReference type="InterPro" id="IPR050360">
    <property type="entry name" value="MFS_Sugar_Transporters"/>
</dbReference>
<evidence type="ECO:0000256" key="1">
    <source>
        <dbReference type="ARBA" id="ARBA00004141"/>
    </source>
</evidence>
<dbReference type="GO" id="GO:0016020">
    <property type="term" value="C:membrane"/>
    <property type="evidence" value="ECO:0007669"/>
    <property type="project" value="UniProtKB-SubCell"/>
</dbReference>
<dbReference type="Pfam" id="PF00083">
    <property type="entry name" value="Sugar_tr"/>
    <property type="match status" value="1"/>
</dbReference>
<keyword evidence="4 10" id="KW-0812">Transmembrane</keyword>
<feature type="transmembrane region" description="Helical" evidence="10">
    <location>
        <begin position="21"/>
        <end position="48"/>
    </location>
</feature>
<comment type="subcellular location">
    <subcellularLocation>
        <location evidence="1">Membrane</location>
        <topology evidence="1">Multi-pass membrane protein</topology>
    </subcellularLocation>
</comment>
<keyword evidence="3 9" id="KW-0813">Transport</keyword>
<dbReference type="SUPFAM" id="SSF103473">
    <property type="entry name" value="MFS general substrate transporter"/>
    <property type="match status" value="1"/>
</dbReference>
<sequence>MGFAFNAKYKTAPKEVFQWKLFWIIFVASTGSITFAYDLAFIGGVFSLPAFINRFHITAADSGPIQAHAVNIFQGGAFFGVILIYWFNESFGRRRALVLSAMVFNIGVIIQMVSRGNIGVFYFGRVISGLGVGGISFAVPQYLSECAPPEVRGGCVGCFEIGMQVGTIIGFWINYGVQQNVGFASVPFVVMIPDDAGDRQWFIPIAFQFIPPTLMSIGLMFLCESPRWYYLRHRKSDSVKALVWLRNLPEDHPYLVRELADYERQMEHELSIATASGFRAIIKETFTKKMAPRLVHGCLLMIFQNSTGINAMNNFSVTFFKVLGFQSTSVKLFSTGIYGIVKGVGATITFLFLVDRFGRRPLVFVGSVLSAFSMFYVAAYSSVTHSFTTTQQPNAASNSAVAFIYIFGLGYAIGWNLPWIIAAEIFPTRIRSFCLVMTTCSHWIGEFYTAYAVTYMFKSITYGTFLFFGCMTVLGGIYMYVFVPETRGVPLENMDILFEAPGLALQQMKYYQAFIDSQQSLEDYKAGENGTASIMGVETSADTIPMDKVATKSAV</sequence>
<dbReference type="InterPro" id="IPR005828">
    <property type="entry name" value="MFS_sugar_transport-like"/>
</dbReference>
<dbReference type="PROSITE" id="PS00217">
    <property type="entry name" value="SUGAR_TRANSPORT_2"/>
    <property type="match status" value="1"/>
</dbReference>
<proteinExistence type="inferred from homology"/>
<keyword evidence="5" id="KW-0672">Quinate metabolism</keyword>
<feature type="transmembrane region" description="Helical" evidence="10">
    <location>
        <begin position="332"/>
        <end position="354"/>
    </location>
</feature>
<gene>
    <name evidence="12" type="ORF">SPI_05476</name>
</gene>
<comment type="similarity">
    <text evidence="2 9">Belongs to the major facilitator superfamily. Sugar transporter (TC 2.A.1.1) family.</text>
</comment>
<feature type="transmembrane region" description="Helical" evidence="10">
    <location>
        <begin position="68"/>
        <end position="87"/>
    </location>
</feature>
<dbReference type="OrthoDB" id="508119at2759"/>
<dbReference type="Gene3D" id="1.20.1250.20">
    <property type="entry name" value="MFS general substrate transporter like domains"/>
    <property type="match status" value="1"/>
</dbReference>
<evidence type="ECO:0000259" key="11">
    <source>
        <dbReference type="PROSITE" id="PS50850"/>
    </source>
</evidence>
<dbReference type="Proteomes" id="UP000076874">
    <property type="component" value="Unassembled WGS sequence"/>
</dbReference>
<dbReference type="NCBIfam" id="TIGR00879">
    <property type="entry name" value="SP"/>
    <property type="match status" value="1"/>
</dbReference>
<organism evidence="12 13">
    <name type="scientific">Niveomyces insectorum RCEF 264</name>
    <dbReference type="NCBI Taxonomy" id="1081102"/>
    <lineage>
        <taxon>Eukaryota</taxon>
        <taxon>Fungi</taxon>
        <taxon>Dikarya</taxon>
        <taxon>Ascomycota</taxon>
        <taxon>Pezizomycotina</taxon>
        <taxon>Sordariomycetes</taxon>
        <taxon>Hypocreomycetidae</taxon>
        <taxon>Hypocreales</taxon>
        <taxon>Cordycipitaceae</taxon>
        <taxon>Niveomyces</taxon>
    </lineage>
</organism>
<dbReference type="PANTHER" id="PTHR48022">
    <property type="entry name" value="PLASTIDIC GLUCOSE TRANSPORTER 4"/>
    <property type="match status" value="1"/>
</dbReference>
<dbReference type="AlphaFoldDB" id="A0A167T9B3"/>
<feature type="transmembrane region" description="Helical" evidence="10">
    <location>
        <begin position="151"/>
        <end position="173"/>
    </location>
</feature>
<accession>A0A167T9B3</accession>
<reference evidence="12 13" key="1">
    <citation type="journal article" date="2016" name="Genome Biol. Evol.">
        <title>Divergent and convergent evolution of fungal pathogenicity.</title>
        <authorList>
            <person name="Shang Y."/>
            <person name="Xiao G."/>
            <person name="Zheng P."/>
            <person name="Cen K."/>
            <person name="Zhan S."/>
            <person name="Wang C."/>
        </authorList>
    </citation>
    <scope>NUCLEOTIDE SEQUENCE [LARGE SCALE GENOMIC DNA]</scope>
    <source>
        <strain evidence="12 13">RCEF 264</strain>
    </source>
</reference>
<keyword evidence="6 10" id="KW-1133">Transmembrane helix</keyword>
<evidence type="ECO:0000256" key="10">
    <source>
        <dbReference type="SAM" id="Phobius"/>
    </source>
</evidence>
<evidence type="ECO:0000256" key="2">
    <source>
        <dbReference type="ARBA" id="ARBA00010992"/>
    </source>
</evidence>
<evidence type="ECO:0000256" key="7">
    <source>
        <dbReference type="ARBA" id="ARBA00023136"/>
    </source>
</evidence>
<feature type="transmembrane region" description="Helical" evidence="10">
    <location>
        <begin position="96"/>
        <end position="114"/>
    </location>
</feature>
<dbReference type="EMBL" id="AZHD01000009">
    <property type="protein sequence ID" value="OAA60352.1"/>
    <property type="molecule type" value="Genomic_DNA"/>
</dbReference>
<feature type="transmembrane region" description="Helical" evidence="10">
    <location>
        <begin position="400"/>
        <end position="421"/>
    </location>
</feature>
<keyword evidence="13" id="KW-1185">Reference proteome</keyword>